<proteinExistence type="predicted"/>
<name>R7UYW1_CAPTE</name>
<reference evidence="4" key="1">
    <citation type="submission" date="2012-12" db="EMBL/GenBank/DDBJ databases">
        <authorList>
            <person name="Hellsten U."/>
            <person name="Grimwood J."/>
            <person name="Chapman J.A."/>
            <person name="Shapiro H."/>
            <person name="Aerts A."/>
            <person name="Otillar R.P."/>
            <person name="Terry A.Y."/>
            <person name="Boore J.L."/>
            <person name="Simakov O."/>
            <person name="Marletaz F."/>
            <person name="Cho S.-J."/>
            <person name="Edsinger-Gonzales E."/>
            <person name="Havlak P."/>
            <person name="Kuo D.-H."/>
            <person name="Larsson T."/>
            <person name="Lv J."/>
            <person name="Arendt D."/>
            <person name="Savage R."/>
            <person name="Osoegawa K."/>
            <person name="de Jong P."/>
            <person name="Lindberg D.R."/>
            <person name="Seaver E.C."/>
            <person name="Weisblat D.A."/>
            <person name="Putnam N.H."/>
            <person name="Grigoriev I.V."/>
            <person name="Rokhsar D.S."/>
        </authorList>
    </citation>
    <scope>NUCLEOTIDE SEQUENCE</scope>
    <source>
        <strain evidence="4">I ESC-2004</strain>
    </source>
</reference>
<organism evidence="2">
    <name type="scientific">Capitella teleta</name>
    <name type="common">Polychaete worm</name>
    <dbReference type="NCBI Taxonomy" id="283909"/>
    <lineage>
        <taxon>Eukaryota</taxon>
        <taxon>Metazoa</taxon>
        <taxon>Spiralia</taxon>
        <taxon>Lophotrochozoa</taxon>
        <taxon>Annelida</taxon>
        <taxon>Polychaeta</taxon>
        <taxon>Sedentaria</taxon>
        <taxon>Scolecida</taxon>
        <taxon>Capitellidae</taxon>
        <taxon>Capitella</taxon>
    </lineage>
</organism>
<dbReference type="EMBL" id="KB296474">
    <property type="protein sequence ID" value="ELU11758.1"/>
    <property type="molecule type" value="Genomic_DNA"/>
</dbReference>
<dbReference type="Proteomes" id="UP000014760">
    <property type="component" value="Unassembled WGS sequence"/>
</dbReference>
<evidence type="ECO:0000313" key="3">
    <source>
        <dbReference type="EnsemblMetazoa" id="CapteP198633"/>
    </source>
</evidence>
<protein>
    <submittedName>
        <fullName evidence="2 3">Uncharacterized protein</fullName>
    </submittedName>
</protein>
<dbReference type="HOGENOM" id="CLU_089438_0_0_1"/>
<dbReference type="AlphaFoldDB" id="R7UYW1"/>
<dbReference type="EMBL" id="AMQN01005665">
    <property type="status" value="NOT_ANNOTATED_CDS"/>
    <property type="molecule type" value="Genomic_DNA"/>
</dbReference>
<accession>R7UYW1</accession>
<sequence length="221" mass="25433">MSDHHYSGILQAEDERHALQQAKQQNTSPYVENETDAPRTLAANNNTGASFADVVRKTVQSTLLDEQNKSQMTISNVDEDVKDVKDEDFIKSICDRIDSKVLPKGTMRLGKKIDTRERPLKVTFETEFDVRPFRSRCDQNKRTSEEFPNIRIRQCRNAEEQKTFGKGLERAKEMNKAAKDTRVEYNFSVLDDGQIWKFEKDEQGKWKRDAEWINAPSGNGG</sequence>
<feature type="region of interest" description="Disordered" evidence="1">
    <location>
        <begin position="1"/>
        <end position="45"/>
    </location>
</feature>
<feature type="compositionally biased region" description="Polar residues" evidence="1">
    <location>
        <begin position="21"/>
        <end position="30"/>
    </location>
</feature>
<keyword evidence="4" id="KW-1185">Reference proteome</keyword>
<evidence type="ECO:0000256" key="1">
    <source>
        <dbReference type="SAM" id="MobiDB-lite"/>
    </source>
</evidence>
<evidence type="ECO:0000313" key="2">
    <source>
        <dbReference type="EMBL" id="ELU11758.1"/>
    </source>
</evidence>
<evidence type="ECO:0000313" key="4">
    <source>
        <dbReference type="Proteomes" id="UP000014760"/>
    </source>
</evidence>
<gene>
    <name evidence="2" type="ORF">CAPTEDRAFT_198633</name>
</gene>
<reference evidence="2 4" key="2">
    <citation type="journal article" date="2013" name="Nature">
        <title>Insights into bilaterian evolution from three spiralian genomes.</title>
        <authorList>
            <person name="Simakov O."/>
            <person name="Marletaz F."/>
            <person name="Cho S.J."/>
            <person name="Edsinger-Gonzales E."/>
            <person name="Havlak P."/>
            <person name="Hellsten U."/>
            <person name="Kuo D.H."/>
            <person name="Larsson T."/>
            <person name="Lv J."/>
            <person name="Arendt D."/>
            <person name="Savage R."/>
            <person name="Osoegawa K."/>
            <person name="de Jong P."/>
            <person name="Grimwood J."/>
            <person name="Chapman J.A."/>
            <person name="Shapiro H."/>
            <person name="Aerts A."/>
            <person name="Otillar R.P."/>
            <person name="Terry A.Y."/>
            <person name="Boore J.L."/>
            <person name="Grigoriev I.V."/>
            <person name="Lindberg D.R."/>
            <person name="Seaver E.C."/>
            <person name="Weisblat D.A."/>
            <person name="Putnam N.H."/>
            <person name="Rokhsar D.S."/>
        </authorList>
    </citation>
    <scope>NUCLEOTIDE SEQUENCE</scope>
    <source>
        <strain evidence="2 4">I ESC-2004</strain>
    </source>
</reference>
<dbReference type="EnsemblMetazoa" id="CapteT198633">
    <property type="protein sequence ID" value="CapteP198633"/>
    <property type="gene ID" value="CapteG198633"/>
</dbReference>
<reference evidence="3" key="3">
    <citation type="submission" date="2015-06" db="UniProtKB">
        <authorList>
            <consortium name="EnsemblMetazoa"/>
        </authorList>
    </citation>
    <scope>IDENTIFICATION</scope>
</reference>